<accession>A0ABS5TGF2</accession>
<dbReference type="PRINTS" id="PR00377">
    <property type="entry name" value="IMPHPHTASES"/>
</dbReference>
<dbReference type="RefSeq" id="WP_214156442.1">
    <property type="nucleotide sequence ID" value="NZ_JAHBAY010000005.1"/>
</dbReference>
<comment type="caution">
    <text evidence="1">The sequence shown here is derived from an EMBL/GenBank/DDBJ whole genome shotgun (WGS) entry which is preliminary data.</text>
</comment>
<sequence>MSPAVDPATGPAVDPAHARDVAVRAAQEAGALLLRRYSAGVRSRPKGDSGDVVTDLDLAAEALIVERIRSVFPGHRIVAEESGVHEAIGADGGWTWLVDPLDGTNNVAIGLSAFVVGLALCAGETTVVGVVHDPILNQTWSAVKGHGAFGPQGRLGPLPRPMPHGPVLGWTQGHGVHRDDSRARSLKLVMERNSLRTLQLWAPLMCWIMLARGHIDGFIGYHAEAVDLPAGSIIAAEAGIHTVTLDGGPFVETVAETERRSFVAAHPHNLQALLDLVATADALAPQIGKLPLVAGLSRSH</sequence>
<dbReference type="Gene3D" id="3.30.540.10">
    <property type="entry name" value="Fructose-1,6-Bisphosphatase, subunit A, domain 1"/>
    <property type="match status" value="1"/>
</dbReference>
<dbReference type="EMBL" id="JAHBAY010000005">
    <property type="protein sequence ID" value="MBT0770151.1"/>
    <property type="molecule type" value="Genomic_DNA"/>
</dbReference>
<evidence type="ECO:0000313" key="1">
    <source>
        <dbReference type="EMBL" id="MBT0770151.1"/>
    </source>
</evidence>
<dbReference type="PANTHER" id="PTHR20854">
    <property type="entry name" value="INOSITOL MONOPHOSPHATASE"/>
    <property type="match status" value="1"/>
</dbReference>
<dbReference type="InterPro" id="IPR000760">
    <property type="entry name" value="Inositol_monophosphatase-like"/>
</dbReference>
<protein>
    <recommendedName>
        <fullName evidence="3">Myo-inositol-1(Or 4)-monophosphatase</fullName>
    </recommendedName>
</protein>
<evidence type="ECO:0000313" key="2">
    <source>
        <dbReference type="Proteomes" id="UP001197247"/>
    </source>
</evidence>
<gene>
    <name evidence="1" type="ORF">KIH74_14520</name>
</gene>
<proteinExistence type="predicted"/>
<dbReference type="Gene3D" id="3.40.190.80">
    <property type="match status" value="1"/>
</dbReference>
<reference evidence="1 2" key="1">
    <citation type="submission" date="2021-05" db="EMBL/GenBank/DDBJ databases">
        <title>Kineosporia and Streptomyces sp. nov. two new marine actinobacteria isolated from Coral.</title>
        <authorList>
            <person name="Buangrab K."/>
            <person name="Sutthacheep M."/>
            <person name="Yeemin T."/>
            <person name="Harunari E."/>
            <person name="Igarashi Y."/>
            <person name="Kanchanasin P."/>
            <person name="Tanasupawat S."/>
            <person name="Phongsopitanun W."/>
        </authorList>
    </citation>
    <scope>NUCLEOTIDE SEQUENCE [LARGE SCALE GENOMIC DNA]</scope>
    <source>
        <strain evidence="1 2">J2-2</strain>
    </source>
</reference>
<dbReference type="Proteomes" id="UP001197247">
    <property type="component" value="Unassembled WGS sequence"/>
</dbReference>
<dbReference type="SUPFAM" id="SSF56655">
    <property type="entry name" value="Carbohydrate phosphatase"/>
    <property type="match status" value="1"/>
</dbReference>
<dbReference type="PANTHER" id="PTHR20854:SF4">
    <property type="entry name" value="INOSITOL-1-MONOPHOSPHATASE-RELATED"/>
    <property type="match status" value="1"/>
</dbReference>
<dbReference type="Pfam" id="PF00459">
    <property type="entry name" value="Inositol_P"/>
    <property type="match status" value="1"/>
</dbReference>
<name>A0ABS5TGF2_9ACTN</name>
<keyword evidence="2" id="KW-1185">Reference proteome</keyword>
<organism evidence="1 2">
    <name type="scientific">Kineosporia corallincola</name>
    <dbReference type="NCBI Taxonomy" id="2835133"/>
    <lineage>
        <taxon>Bacteria</taxon>
        <taxon>Bacillati</taxon>
        <taxon>Actinomycetota</taxon>
        <taxon>Actinomycetes</taxon>
        <taxon>Kineosporiales</taxon>
        <taxon>Kineosporiaceae</taxon>
        <taxon>Kineosporia</taxon>
    </lineage>
</organism>
<evidence type="ECO:0008006" key="3">
    <source>
        <dbReference type="Google" id="ProtNLM"/>
    </source>
</evidence>